<evidence type="ECO:0000313" key="2">
    <source>
        <dbReference type="Proteomes" id="UP001362999"/>
    </source>
</evidence>
<dbReference type="AlphaFoldDB" id="A0AAW0BCM5"/>
<name>A0AAW0BCM5_9AGAR</name>
<comment type="caution">
    <text evidence="1">The sequence shown here is derived from an EMBL/GenBank/DDBJ whole genome shotgun (WGS) entry which is preliminary data.</text>
</comment>
<proteinExistence type="predicted"/>
<dbReference type="EMBL" id="JAWWNJ010000036">
    <property type="protein sequence ID" value="KAK7023274.1"/>
    <property type="molecule type" value="Genomic_DNA"/>
</dbReference>
<sequence length="372" mass="41936">MCFKTTNDNERAAYPQYSHPGLSRPCLTAQGLLLRFRSFYMASTMRDILSPFPHSSRWSPVPCPPSLTNPEASSYQSMHAFYLIKPLSANGTSSSSHPDFLSYTPMSAQITARAYPSVAGVYASTPRVLVKTRVSRIVAPPRLFFISPPTMHSFPFQIPHYGCRPRVYCPFPNVSLDLLHARRHSLCLKKWAELLAVVLVGPFPVRCEGQILVVGCDHASAINLKSEDVKLPPPYVRDDASMAARMYFCRLGAMAERQLTSSLAFDGSRLAPTCNALFSTVDMKLRSSAKLPRVIAKMYLGPCNDWGCPGYDPHRYNRGATHLRSPWRHGKDWYGYRFFQIQVAGIFKVDIMRRSGLTPYQLVTHWRHATPR</sequence>
<keyword evidence="2" id="KW-1185">Reference proteome</keyword>
<evidence type="ECO:0000313" key="1">
    <source>
        <dbReference type="EMBL" id="KAK7023274.1"/>
    </source>
</evidence>
<dbReference type="Proteomes" id="UP001362999">
    <property type="component" value="Unassembled WGS sequence"/>
</dbReference>
<gene>
    <name evidence="1" type="ORF">R3P38DRAFT_3195311</name>
</gene>
<reference evidence="1 2" key="1">
    <citation type="journal article" date="2024" name="J Genomics">
        <title>Draft genome sequencing and assembly of Favolaschia claudopus CIRM-BRFM 2984 isolated from oak limbs.</title>
        <authorList>
            <person name="Navarro D."/>
            <person name="Drula E."/>
            <person name="Chaduli D."/>
            <person name="Cazenave R."/>
            <person name="Ahrendt S."/>
            <person name="Wang J."/>
            <person name="Lipzen A."/>
            <person name="Daum C."/>
            <person name="Barry K."/>
            <person name="Grigoriev I.V."/>
            <person name="Favel A."/>
            <person name="Rosso M.N."/>
            <person name="Martin F."/>
        </authorList>
    </citation>
    <scope>NUCLEOTIDE SEQUENCE [LARGE SCALE GENOMIC DNA]</scope>
    <source>
        <strain evidence="1 2">CIRM-BRFM 2984</strain>
    </source>
</reference>
<accession>A0AAW0BCM5</accession>
<protein>
    <submittedName>
        <fullName evidence="1">Uncharacterized protein</fullName>
    </submittedName>
</protein>
<organism evidence="1 2">
    <name type="scientific">Favolaschia claudopus</name>
    <dbReference type="NCBI Taxonomy" id="2862362"/>
    <lineage>
        <taxon>Eukaryota</taxon>
        <taxon>Fungi</taxon>
        <taxon>Dikarya</taxon>
        <taxon>Basidiomycota</taxon>
        <taxon>Agaricomycotina</taxon>
        <taxon>Agaricomycetes</taxon>
        <taxon>Agaricomycetidae</taxon>
        <taxon>Agaricales</taxon>
        <taxon>Marasmiineae</taxon>
        <taxon>Mycenaceae</taxon>
        <taxon>Favolaschia</taxon>
    </lineage>
</organism>